<accession>A0A498GZD6</accession>
<dbReference type="SUPFAM" id="SSF53474">
    <property type="entry name" value="alpha/beta-Hydrolases"/>
    <property type="match status" value="1"/>
</dbReference>
<feature type="domain" description="BAAT/Acyl-CoA thioester hydrolase C-terminal" evidence="1">
    <location>
        <begin position="66"/>
        <end position="119"/>
    </location>
</feature>
<dbReference type="Pfam" id="PF08840">
    <property type="entry name" value="BAAT_C"/>
    <property type="match status" value="1"/>
</dbReference>
<name>A0A498GZD6_9EURY</name>
<evidence type="ECO:0000313" key="3">
    <source>
        <dbReference type="Proteomes" id="UP000290932"/>
    </source>
</evidence>
<dbReference type="Proteomes" id="UP000290932">
    <property type="component" value="Unassembled WGS sequence"/>
</dbReference>
<protein>
    <recommendedName>
        <fullName evidence="1">BAAT/Acyl-CoA thioester hydrolase C-terminal domain-containing protein</fullName>
    </recommendedName>
</protein>
<evidence type="ECO:0000313" key="2">
    <source>
        <dbReference type="EMBL" id="RXE56021.1"/>
    </source>
</evidence>
<gene>
    <name evidence="2" type="ORF">ABH15_07420</name>
</gene>
<dbReference type="PANTHER" id="PTHR22946">
    <property type="entry name" value="DIENELACTONE HYDROLASE DOMAIN-CONTAINING PROTEIN-RELATED"/>
    <property type="match status" value="1"/>
</dbReference>
<keyword evidence="3" id="KW-1185">Reference proteome</keyword>
<sequence length="215" mass="23749">MYVHPGPGSRDTFLDETVMLARQGAVSLLIDAPWTEKAVEAWGRSLADPEHAVREHILTVVGLRRGIDLLTARPDIDPERIGYVGHSFGALIGGVLSGVESRVKAYVLMAGTGSFTDVAVLNMPPLTGEALERYRRTLAPIDPEGAVGHAAPSALFFQFGLRDDFFTREMSLEFFENASEPRTIQWYDAGHYLSDEARDDRLAWLSTRLSLSTEE</sequence>
<organism evidence="2 3">
    <name type="scientific">Methanoculleus taiwanensis</name>
    <dbReference type="NCBI Taxonomy" id="1550565"/>
    <lineage>
        <taxon>Archaea</taxon>
        <taxon>Methanobacteriati</taxon>
        <taxon>Methanobacteriota</taxon>
        <taxon>Stenosarchaea group</taxon>
        <taxon>Methanomicrobia</taxon>
        <taxon>Methanomicrobiales</taxon>
        <taxon>Methanomicrobiaceae</taxon>
        <taxon>Methanoculleus</taxon>
    </lineage>
</organism>
<evidence type="ECO:0000259" key="1">
    <source>
        <dbReference type="Pfam" id="PF08840"/>
    </source>
</evidence>
<dbReference type="OrthoDB" id="203477at2157"/>
<reference evidence="2 3" key="1">
    <citation type="journal article" date="2015" name="Int. J. Syst. Evol. Microbiol.">
        <title>Methanoculleus taiwanensis sp. nov., a methanogen isolated from deep marine sediment at the deformation front area near Taiwan.</title>
        <authorList>
            <person name="Weng C.Y."/>
            <person name="Chen S.C."/>
            <person name="Lai M.C."/>
            <person name="Wu S.Y."/>
            <person name="Lin S."/>
            <person name="Yang T.F."/>
            <person name="Chen P.C."/>
        </authorList>
    </citation>
    <scope>NUCLEOTIDE SEQUENCE [LARGE SCALE GENOMIC DNA]</scope>
    <source>
        <strain evidence="2 3">CYW4</strain>
    </source>
</reference>
<dbReference type="Gene3D" id="3.40.50.1820">
    <property type="entry name" value="alpha/beta hydrolase"/>
    <property type="match status" value="1"/>
</dbReference>
<dbReference type="EMBL" id="LHQS01000002">
    <property type="protein sequence ID" value="RXE56021.1"/>
    <property type="molecule type" value="Genomic_DNA"/>
</dbReference>
<dbReference type="InterPro" id="IPR029058">
    <property type="entry name" value="AB_hydrolase_fold"/>
</dbReference>
<comment type="caution">
    <text evidence="2">The sequence shown here is derived from an EMBL/GenBank/DDBJ whole genome shotgun (WGS) entry which is preliminary data.</text>
</comment>
<proteinExistence type="predicted"/>
<dbReference type="RefSeq" id="WP_128693740.1">
    <property type="nucleotide sequence ID" value="NZ_LHQS01000002.1"/>
</dbReference>
<dbReference type="InterPro" id="IPR014940">
    <property type="entry name" value="BAAT_C"/>
</dbReference>
<dbReference type="InterPro" id="IPR050261">
    <property type="entry name" value="FrsA_esterase"/>
</dbReference>
<dbReference type="AlphaFoldDB" id="A0A498GZD6"/>